<feature type="transmembrane region" description="Helical" evidence="8">
    <location>
        <begin position="294"/>
        <end position="316"/>
    </location>
</feature>
<evidence type="ECO:0000256" key="8">
    <source>
        <dbReference type="SAM" id="Phobius"/>
    </source>
</evidence>
<dbReference type="InterPro" id="IPR011701">
    <property type="entry name" value="MFS"/>
</dbReference>
<protein>
    <submittedName>
        <fullName evidence="10">Bsc6p</fullName>
    </submittedName>
</protein>
<feature type="transmembrane region" description="Helical" evidence="8">
    <location>
        <begin position="361"/>
        <end position="381"/>
    </location>
</feature>
<feature type="transmembrane region" description="Helical" evidence="8">
    <location>
        <begin position="118"/>
        <end position="138"/>
    </location>
</feature>
<feature type="transmembrane region" description="Helical" evidence="8">
    <location>
        <begin position="91"/>
        <end position="111"/>
    </location>
</feature>
<feature type="transmembrane region" description="Helical" evidence="8">
    <location>
        <begin position="211"/>
        <end position="231"/>
    </location>
</feature>
<gene>
    <name evidence="10" type="primary">BSC6</name>
    <name evidence="10" type="ORF">AWJ20_387</name>
</gene>
<feature type="transmembrane region" description="Helical" evidence="8">
    <location>
        <begin position="450"/>
        <end position="470"/>
    </location>
</feature>
<dbReference type="AlphaFoldDB" id="A0A167CVC7"/>
<dbReference type="Proteomes" id="UP000189580">
    <property type="component" value="Chromosome a"/>
</dbReference>
<feature type="transmembrane region" description="Helical" evidence="8">
    <location>
        <begin position="387"/>
        <end position="409"/>
    </location>
</feature>
<evidence type="ECO:0000256" key="2">
    <source>
        <dbReference type="ARBA" id="ARBA00008335"/>
    </source>
</evidence>
<evidence type="ECO:0000313" key="10">
    <source>
        <dbReference type="EMBL" id="ANB12149.1"/>
    </source>
</evidence>
<feature type="transmembrane region" description="Helical" evidence="8">
    <location>
        <begin position="416"/>
        <end position="438"/>
    </location>
</feature>
<dbReference type="PANTHER" id="PTHR23514">
    <property type="entry name" value="BYPASS OF STOP CODON PROTEIN 6"/>
    <property type="match status" value="1"/>
</dbReference>
<feature type="transmembrane region" description="Helical" evidence="8">
    <location>
        <begin position="144"/>
        <end position="165"/>
    </location>
</feature>
<accession>A0A167CVC7</accession>
<reference evidence="10 11" key="1">
    <citation type="submission" date="2016-02" db="EMBL/GenBank/DDBJ databases">
        <title>Complete genome sequence and transcriptome regulation of the pentose utilising yeast Sugiyamaella lignohabitans.</title>
        <authorList>
            <person name="Bellasio M."/>
            <person name="Peymann A."/>
            <person name="Valli M."/>
            <person name="Sipitzky M."/>
            <person name="Graf A."/>
            <person name="Sauer M."/>
            <person name="Marx H."/>
            <person name="Mattanovich D."/>
        </authorList>
    </citation>
    <scope>NUCLEOTIDE SEQUENCE [LARGE SCALE GENOMIC DNA]</scope>
    <source>
        <strain evidence="10 11">CBS 10342</strain>
    </source>
</reference>
<dbReference type="InterPro" id="IPR020846">
    <property type="entry name" value="MFS_dom"/>
</dbReference>
<keyword evidence="4 8" id="KW-0812">Transmembrane</keyword>
<keyword evidence="3" id="KW-0813">Transport</keyword>
<dbReference type="EMBL" id="CP014501">
    <property type="protein sequence ID" value="ANB12149.1"/>
    <property type="molecule type" value="Genomic_DNA"/>
</dbReference>
<proteinExistence type="inferred from homology"/>
<dbReference type="SUPFAM" id="SSF103473">
    <property type="entry name" value="MFS general substrate transporter"/>
    <property type="match status" value="1"/>
</dbReference>
<dbReference type="GO" id="GO:0016020">
    <property type="term" value="C:membrane"/>
    <property type="evidence" value="ECO:0007669"/>
    <property type="project" value="TreeGrafter"/>
</dbReference>
<feature type="region of interest" description="Disordered" evidence="7">
    <location>
        <begin position="262"/>
        <end position="281"/>
    </location>
</feature>
<feature type="region of interest" description="Disordered" evidence="7">
    <location>
        <begin position="1"/>
        <end position="46"/>
    </location>
</feature>
<organism evidence="10 11">
    <name type="scientific">Sugiyamaella lignohabitans</name>
    <dbReference type="NCBI Taxonomy" id="796027"/>
    <lineage>
        <taxon>Eukaryota</taxon>
        <taxon>Fungi</taxon>
        <taxon>Dikarya</taxon>
        <taxon>Ascomycota</taxon>
        <taxon>Saccharomycotina</taxon>
        <taxon>Dipodascomycetes</taxon>
        <taxon>Dipodascales</taxon>
        <taxon>Trichomonascaceae</taxon>
        <taxon>Sugiyamaella</taxon>
    </lineage>
</organism>
<feature type="transmembrane region" description="Helical" evidence="8">
    <location>
        <begin position="336"/>
        <end position="354"/>
    </location>
</feature>
<feature type="transmembrane region" description="Helical" evidence="8">
    <location>
        <begin position="185"/>
        <end position="205"/>
    </location>
</feature>
<dbReference type="OrthoDB" id="413079at2759"/>
<feature type="transmembrane region" description="Helical" evidence="8">
    <location>
        <begin position="60"/>
        <end position="79"/>
    </location>
</feature>
<feature type="compositionally biased region" description="Basic and acidic residues" evidence="7">
    <location>
        <begin position="8"/>
        <end position="33"/>
    </location>
</feature>
<dbReference type="PANTHER" id="PTHR23514:SF3">
    <property type="entry name" value="BYPASS OF STOP CODON PROTEIN 6"/>
    <property type="match status" value="1"/>
</dbReference>
<evidence type="ECO:0000256" key="6">
    <source>
        <dbReference type="ARBA" id="ARBA00023136"/>
    </source>
</evidence>
<evidence type="ECO:0000313" key="11">
    <source>
        <dbReference type="Proteomes" id="UP000189580"/>
    </source>
</evidence>
<dbReference type="InterPro" id="IPR036259">
    <property type="entry name" value="MFS_trans_sf"/>
</dbReference>
<dbReference type="Gene3D" id="1.20.1250.20">
    <property type="entry name" value="MFS general substrate transporter like domains"/>
    <property type="match status" value="2"/>
</dbReference>
<dbReference type="Pfam" id="PF07690">
    <property type="entry name" value="MFS_1"/>
    <property type="match status" value="1"/>
</dbReference>
<name>A0A167CVC7_9ASCO</name>
<evidence type="ECO:0000259" key="9">
    <source>
        <dbReference type="PROSITE" id="PS50850"/>
    </source>
</evidence>
<dbReference type="RefSeq" id="XP_018734626.1">
    <property type="nucleotide sequence ID" value="XM_018880906.1"/>
</dbReference>
<comment type="similarity">
    <text evidence="2">Belongs to the major facilitator superfamily.</text>
</comment>
<dbReference type="KEGG" id="slb:AWJ20_387"/>
<evidence type="ECO:0000256" key="4">
    <source>
        <dbReference type="ARBA" id="ARBA00022692"/>
    </source>
</evidence>
<sequence>MPDQTENFDNKQLGRESQMKTGDESRYETRYETENENENENENRPDDWNYPKRNLIKLIAGYYGFIVFGMADSSIGVLLPSLEQHYKIDYLVVSIAFLTPFTGYGVAALLSDKLHRMFGRWGVCTMGTICQLICYIIACTAPPYPVFVIAYGIGGFGNGCLESALNSWMGGLDHANQILGLLHGFYGLGGIICPASFTGIIGSGVKWNYCYFLMIGMSVISVVFSSIAFWGDTGAHYREKIDNSDKELASIETMTTDSILQTDKAQNQSGNNNEQDASKNKSTSMMKEVLTNQLVWLLSAVLFLYVGAEVAFGGWISTFMIKVRHGIEKKMGYVTTGFWAGLTIGRMIIGFLIGHYGAEDYFVLGFLSASIGFLLIIWLVPVLVLSAVFAGLFGVAIGPLFPTIVVAAMKKLPVRLHVSGVGFCVAIGGAGAAIPPFINGVVANKFGPRVLGPFEVVLLGLMLATWIVVIRFHPSK</sequence>
<comment type="subcellular location">
    <subcellularLocation>
        <location evidence="1">Endomembrane system</location>
        <topology evidence="1">Multi-pass membrane protein</topology>
    </subcellularLocation>
</comment>
<dbReference type="InterPro" id="IPR051788">
    <property type="entry name" value="MFS_Transporter"/>
</dbReference>
<evidence type="ECO:0000256" key="1">
    <source>
        <dbReference type="ARBA" id="ARBA00004127"/>
    </source>
</evidence>
<dbReference type="FunFam" id="1.20.1250.20:FF:000286">
    <property type="entry name" value="MFS efflux transporter"/>
    <property type="match status" value="1"/>
</dbReference>
<dbReference type="GO" id="GO:0022857">
    <property type="term" value="F:transmembrane transporter activity"/>
    <property type="evidence" value="ECO:0007669"/>
    <property type="project" value="InterPro"/>
</dbReference>
<dbReference type="GeneID" id="30035938"/>
<feature type="domain" description="Major facilitator superfamily (MFS) profile" evidence="9">
    <location>
        <begin position="57"/>
        <end position="476"/>
    </location>
</feature>
<evidence type="ECO:0000256" key="3">
    <source>
        <dbReference type="ARBA" id="ARBA00022448"/>
    </source>
</evidence>
<dbReference type="PROSITE" id="PS50850">
    <property type="entry name" value="MFS"/>
    <property type="match status" value="1"/>
</dbReference>
<keyword evidence="11" id="KW-1185">Reference proteome</keyword>
<keyword evidence="6 8" id="KW-0472">Membrane</keyword>
<dbReference type="GO" id="GO:0012505">
    <property type="term" value="C:endomembrane system"/>
    <property type="evidence" value="ECO:0007669"/>
    <property type="project" value="UniProtKB-SubCell"/>
</dbReference>
<evidence type="ECO:0000256" key="5">
    <source>
        <dbReference type="ARBA" id="ARBA00022989"/>
    </source>
</evidence>
<evidence type="ECO:0000256" key="7">
    <source>
        <dbReference type="SAM" id="MobiDB-lite"/>
    </source>
</evidence>
<keyword evidence="5 8" id="KW-1133">Transmembrane helix</keyword>